<dbReference type="PANTHER" id="PTHR45527">
    <property type="entry name" value="NONRIBOSOMAL PEPTIDE SYNTHETASE"/>
    <property type="match status" value="1"/>
</dbReference>
<evidence type="ECO:0000259" key="1">
    <source>
        <dbReference type="Pfam" id="PF00668"/>
    </source>
</evidence>
<dbReference type="Proteomes" id="UP001479436">
    <property type="component" value="Unassembled WGS sequence"/>
</dbReference>
<dbReference type="PANTHER" id="PTHR45527:SF14">
    <property type="entry name" value="PLIPASTATIN SYNTHASE SUBUNIT B"/>
    <property type="match status" value="1"/>
</dbReference>
<proteinExistence type="predicted"/>
<dbReference type="Gene3D" id="3.30.559.30">
    <property type="entry name" value="Nonribosomal peptide synthetase, condensation domain"/>
    <property type="match status" value="2"/>
</dbReference>
<dbReference type="Gene3D" id="3.30.559.10">
    <property type="entry name" value="Chloramphenicol acetyltransferase-like domain"/>
    <property type="match status" value="1"/>
</dbReference>
<dbReference type="InterPro" id="IPR001242">
    <property type="entry name" value="Condensation_dom"/>
</dbReference>
<name>A0ABR2WGY9_9FUNG</name>
<dbReference type="InterPro" id="IPR023213">
    <property type="entry name" value="CAT-like_dom_sf"/>
</dbReference>
<protein>
    <recommendedName>
        <fullName evidence="1">Condensation domain-containing protein</fullName>
    </recommendedName>
</protein>
<feature type="domain" description="Condensation" evidence="1">
    <location>
        <begin position="9"/>
        <end position="438"/>
    </location>
</feature>
<dbReference type="SUPFAM" id="SSF52777">
    <property type="entry name" value="CoA-dependent acyltransferases"/>
    <property type="match status" value="2"/>
</dbReference>
<gene>
    <name evidence="2" type="ORF">K7432_014869</name>
</gene>
<dbReference type="SUPFAM" id="SSF56801">
    <property type="entry name" value="Acetyl-CoA synthetase-like"/>
    <property type="match status" value="1"/>
</dbReference>
<keyword evidence="3" id="KW-1185">Reference proteome</keyword>
<accession>A0ABR2WGY9</accession>
<reference evidence="2 3" key="1">
    <citation type="submission" date="2023-04" db="EMBL/GenBank/DDBJ databases">
        <title>Genome of Basidiobolus ranarum AG-B5.</title>
        <authorList>
            <person name="Stajich J.E."/>
            <person name="Carter-House D."/>
            <person name="Gryganskyi A."/>
        </authorList>
    </citation>
    <scope>NUCLEOTIDE SEQUENCE [LARGE SCALE GENOMIC DNA]</scope>
    <source>
        <strain evidence="2 3">AG-B5</strain>
    </source>
</reference>
<dbReference type="EMBL" id="JASJQH010001819">
    <property type="protein sequence ID" value="KAK9760760.1"/>
    <property type="molecule type" value="Genomic_DNA"/>
</dbReference>
<evidence type="ECO:0000313" key="3">
    <source>
        <dbReference type="Proteomes" id="UP001479436"/>
    </source>
</evidence>
<organism evidence="2 3">
    <name type="scientific">Basidiobolus ranarum</name>
    <dbReference type="NCBI Taxonomy" id="34480"/>
    <lineage>
        <taxon>Eukaryota</taxon>
        <taxon>Fungi</taxon>
        <taxon>Fungi incertae sedis</taxon>
        <taxon>Zoopagomycota</taxon>
        <taxon>Entomophthoromycotina</taxon>
        <taxon>Basidiobolomycetes</taxon>
        <taxon>Basidiobolales</taxon>
        <taxon>Basidiobolaceae</taxon>
        <taxon>Basidiobolus</taxon>
    </lineage>
</organism>
<dbReference type="Pfam" id="PF00668">
    <property type="entry name" value="Condensation"/>
    <property type="match status" value="1"/>
</dbReference>
<comment type="caution">
    <text evidence="2">The sequence shown here is derived from an EMBL/GenBank/DDBJ whole genome shotgun (WGS) entry which is preliminary data.</text>
</comment>
<sequence>MTASTHPIMYPLSAVQIEIWLAQQLNPESSIYNIAQFIEIPGIIIPTLFKEALSQVLMEAECMRLQFIEGENGVEQFIGPLNWVLPLIDVSTDANPQEAAEAWMRNDYEQPINLHYGLKFRYALLKVEAHRYLWYQCIHHIIFDGYGAVLVLQRAAQIYSSLVEGTTAPKCSMKPLSVLLQSDIDYRNSSQFTNDQEYWLEHCKDWPEPATLTGKKGVSVHLPISQTIHYSSQSASTLSSDLRRFTYAVIAAIATYLYRWTGIEEITLGFPVKARFGDARNVPGTTSNVLPIRITFQSGISLSSVIEQVAQEIQVGLKHQRYRSEELRRNPRLGRNQHLYGPTINFMPFDRNVSFGKYLSTAHNLLTGPIDDLAINIYIGYSDGPLRIDFVANPILYTADELVAHQRRILTLLDTLATNPSQPVTAVKMIDTEERYRLLMDLNDTAMPYPEYQCIHHLFEKQVVRTPEVTALMYGDQPD</sequence>
<evidence type="ECO:0000313" key="2">
    <source>
        <dbReference type="EMBL" id="KAK9760760.1"/>
    </source>
</evidence>